<gene>
    <name evidence="1" type="ORF">SELO1098_LOCUS22942</name>
</gene>
<dbReference type="AlphaFoldDB" id="A0A7S3HFL6"/>
<sequence length="132" mass="15378">MSTVPQIENYKEYLAPLLETFQKESFRGFETDNEGGGFSDEFGNRIGLSIHSQRWFVKPVIDLLKTNQSGYVEIQNLDKGHMSYRLNKYSDSFYLLSQLKVNTWIIGKFDQFVVLRSLDPLIQLLEQCEDEV</sequence>
<organism evidence="1">
    <name type="scientific">Spumella elongata</name>
    <dbReference type="NCBI Taxonomy" id="89044"/>
    <lineage>
        <taxon>Eukaryota</taxon>
        <taxon>Sar</taxon>
        <taxon>Stramenopiles</taxon>
        <taxon>Ochrophyta</taxon>
        <taxon>Chrysophyceae</taxon>
        <taxon>Chromulinales</taxon>
        <taxon>Chromulinaceae</taxon>
        <taxon>Spumella</taxon>
    </lineage>
</organism>
<protein>
    <submittedName>
        <fullName evidence="1">Uncharacterized protein</fullName>
    </submittedName>
</protein>
<proteinExistence type="predicted"/>
<name>A0A7S3HFL6_9STRA</name>
<dbReference type="EMBL" id="HBIC01044800">
    <property type="protein sequence ID" value="CAE0294090.1"/>
    <property type="molecule type" value="Transcribed_RNA"/>
</dbReference>
<accession>A0A7S3HFL6</accession>
<reference evidence="1" key="1">
    <citation type="submission" date="2021-01" db="EMBL/GenBank/DDBJ databases">
        <authorList>
            <person name="Corre E."/>
            <person name="Pelletier E."/>
            <person name="Niang G."/>
            <person name="Scheremetjew M."/>
            <person name="Finn R."/>
            <person name="Kale V."/>
            <person name="Holt S."/>
            <person name="Cochrane G."/>
            <person name="Meng A."/>
            <person name="Brown T."/>
            <person name="Cohen L."/>
        </authorList>
    </citation>
    <scope>NUCLEOTIDE SEQUENCE</scope>
    <source>
        <strain evidence="1">CCAP 955/1</strain>
    </source>
</reference>
<evidence type="ECO:0000313" key="1">
    <source>
        <dbReference type="EMBL" id="CAE0294090.1"/>
    </source>
</evidence>